<name>A0A7S1U5H9_9STRA</name>
<organism evidence="1">
    <name type="scientific">Phaeomonas parva</name>
    <dbReference type="NCBI Taxonomy" id="124430"/>
    <lineage>
        <taxon>Eukaryota</taxon>
        <taxon>Sar</taxon>
        <taxon>Stramenopiles</taxon>
        <taxon>Ochrophyta</taxon>
        <taxon>Pinguiophyceae</taxon>
        <taxon>Pinguiochrysidales</taxon>
        <taxon>Pinguiochrysidaceae</taxon>
        <taxon>Phaeomonas</taxon>
    </lineage>
</organism>
<proteinExistence type="predicted"/>
<protein>
    <submittedName>
        <fullName evidence="1">Uncharacterized protein</fullName>
    </submittedName>
</protein>
<gene>
    <name evidence="1" type="ORF">PPAR1163_LOCUS16043</name>
</gene>
<reference evidence="1" key="1">
    <citation type="submission" date="2021-01" db="EMBL/GenBank/DDBJ databases">
        <authorList>
            <person name="Corre E."/>
            <person name="Pelletier E."/>
            <person name="Niang G."/>
            <person name="Scheremetjew M."/>
            <person name="Finn R."/>
            <person name="Kale V."/>
            <person name="Holt S."/>
            <person name="Cochrane G."/>
            <person name="Meng A."/>
            <person name="Brown T."/>
            <person name="Cohen L."/>
        </authorList>
    </citation>
    <scope>NUCLEOTIDE SEQUENCE</scope>
    <source>
        <strain evidence="1">CCMP2877</strain>
    </source>
</reference>
<accession>A0A7S1U5H9</accession>
<evidence type="ECO:0000313" key="1">
    <source>
        <dbReference type="EMBL" id="CAD9257671.1"/>
    </source>
</evidence>
<dbReference type="AlphaFoldDB" id="A0A7S1U5H9"/>
<dbReference type="EMBL" id="HBGJ01025081">
    <property type="protein sequence ID" value="CAD9257671.1"/>
    <property type="molecule type" value="Transcribed_RNA"/>
</dbReference>
<sequence>MPSSKEAAKKAKLKGDRIEAAVKALKHEKLLRAVRKANARSEKRSAAARAPPMASILEEMSSVRRMHLEQRTGQTQRWLGTQEATLRALYAVNPQCQTHDEGWDDSIHIDPALSKKLWRKKTHEPEEYPEREEHEELTPWYPAASGRDFGPATITRRWSKKLLPQMNDRVDEIRDEFERIPAGSVSQCGLKARIGADLAEMEHAVEEAVELTRKGSQRRLAASMSRRALHAKVSNATVAKLAWSTRWIATKPQLSLWLP</sequence>